<feature type="domain" description="ELMO" evidence="2">
    <location>
        <begin position="160"/>
        <end position="321"/>
    </location>
</feature>
<dbReference type="EMBL" id="JBANQN010000010">
    <property type="protein sequence ID" value="KAK6778836.1"/>
    <property type="molecule type" value="Genomic_DNA"/>
</dbReference>
<dbReference type="InterPro" id="IPR050868">
    <property type="entry name" value="ELMO_domain-containing"/>
</dbReference>
<keyword evidence="4" id="KW-1185">Reference proteome</keyword>
<dbReference type="PANTHER" id="PTHR12771">
    <property type="entry name" value="ENGULFMENT AND CELL MOTILITY"/>
    <property type="match status" value="1"/>
</dbReference>
<dbReference type="AlphaFoldDB" id="A0AAN8T7X1"/>
<dbReference type="Pfam" id="PF04727">
    <property type="entry name" value="ELMO_CED12"/>
    <property type="match status" value="1"/>
</dbReference>
<proteinExistence type="predicted"/>
<protein>
    <recommendedName>
        <fullName evidence="2">ELMO domain-containing protein</fullName>
    </recommendedName>
</protein>
<feature type="region of interest" description="Disordered" evidence="1">
    <location>
        <begin position="1"/>
        <end position="25"/>
    </location>
</feature>
<gene>
    <name evidence="3" type="ORF">RDI58_025554</name>
</gene>
<evidence type="ECO:0000313" key="3">
    <source>
        <dbReference type="EMBL" id="KAK6778836.1"/>
    </source>
</evidence>
<evidence type="ECO:0000259" key="2">
    <source>
        <dbReference type="PROSITE" id="PS51335"/>
    </source>
</evidence>
<feature type="compositionally biased region" description="Basic residues" evidence="1">
    <location>
        <begin position="1"/>
        <end position="10"/>
    </location>
</feature>
<dbReference type="InterPro" id="IPR006816">
    <property type="entry name" value="ELMO_dom"/>
</dbReference>
<evidence type="ECO:0000256" key="1">
    <source>
        <dbReference type="SAM" id="MobiDB-lite"/>
    </source>
</evidence>
<feature type="compositionally biased region" description="Basic and acidic residues" evidence="1">
    <location>
        <begin position="11"/>
        <end position="23"/>
    </location>
</feature>
<comment type="caution">
    <text evidence="3">The sequence shown here is derived from an EMBL/GenBank/DDBJ whole genome shotgun (WGS) entry which is preliminary data.</text>
</comment>
<evidence type="ECO:0000313" key="4">
    <source>
        <dbReference type="Proteomes" id="UP001371456"/>
    </source>
</evidence>
<dbReference type="Proteomes" id="UP001371456">
    <property type="component" value="Unassembled WGS sequence"/>
</dbReference>
<name>A0AAN8T7X1_SOLBU</name>
<dbReference type="PROSITE" id="PS51335">
    <property type="entry name" value="ELMO"/>
    <property type="match status" value="1"/>
</dbReference>
<organism evidence="3 4">
    <name type="scientific">Solanum bulbocastanum</name>
    <name type="common">Wild potato</name>
    <dbReference type="NCBI Taxonomy" id="147425"/>
    <lineage>
        <taxon>Eukaryota</taxon>
        <taxon>Viridiplantae</taxon>
        <taxon>Streptophyta</taxon>
        <taxon>Embryophyta</taxon>
        <taxon>Tracheophyta</taxon>
        <taxon>Spermatophyta</taxon>
        <taxon>Magnoliopsida</taxon>
        <taxon>eudicotyledons</taxon>
        <taxon>Gunneridae</taxon>
        <taxon>Pentapetalae</taxon>
        <taxon>asterids</taxon>
        <taxon>lamiids</taxon>
        <taxon>Solanales</taxon>
        <taxon>Solanaceae</taxon>
        <taxon>Solanoideae</taxon>
        <taxon>Solaneae</taxon>
        <taxon>Solanum</taxon>
    </lineage>
</organism>
<accession>A0AAN8T7X1</accession>
<reference evidence="3 4" key="1">
    <citation type="submission" date="2024-02" db="EMBL/GenBank/DDBJ databases">
        <title>de novo genome assembly of Solanum bulbocastanum strain 11H21.</title>
        <authorList>
            <person name="Hosaka A.J."/>
        </authorList>
    </citation>
    <scope>NUCLEOTIDE SEQUENCE [LARGE SCALE GENOMIC DNA]</scope>
    <source>
        <tissue evidence="3">Young leaves</tissue>
    </source>
</reference>
<dbReference type="PANTHER" id="PTHR12771:SF56">
    <property type="entry name" value="CED-12"/>
    <property type="match status" value="1"/>
</dbReference>
<sequence>MTSTLRRRLHHGDVGGKKNEHFDSLGSDDGLNEPLLGYQKYDDSDQVSTLEEVLDEGRRRERLHWTLLFSHLISQWAQWLGVISFVCTFDVMLFVHVVQCNCANIVFVSGSLLGRIFPFASTQAGSTANLLPPLLSPLQEARLKHLKQRLAIPFDGSSSDHQDALRQLWRLSYPDRPLPSLKSELWKEMGWQGSDPSTDFRGGGFISLENLIFFAKTYPESFRNLLHKRNGNRSEWEYPFAVAGINISFMLVQMFDLQSGTPSTLAGIRFLELLSEDDMAFDNVFCIAFEMLDAQWLAKHASYMEFNEVLKATRVQLERELALEDTSSVKDLPAYNLLRR</sequence>